<dbReference type="OrthoDB" id="9807053at2"/>
<sequence>QIIYRGFLINILNPKLSIFFLAFLPLFVSSTQISPTLQMVFLSLVFMGMTLGVFILYGISANGVRHYVVNSPKVIRRCQRTFAIIFTGLGAKLAFTD</sequence>
<organism evidence="8 9">
    <name type="scientific">Desulfopila aestuarii DSM 18488</name>
    <dbReference type="NCBI Taxonomy" id="1121416"/>
    <lineage>
        <taxon>Bacteria</taxon>
        <taxon>Pseudomonadati</taxon>
        <taxon>Thermodesulfobacteriota</taxon>
        <taxon>Desulfobulbia</taxon>
        <taxon>Desulfobulbales</taxon>
        <taxon>Desulfocapsaceae</taxon>
        <taxon>Desulfopila</taxon>
    </lineage>
</organism>
<evidence type="ECO:0000256" key="2">
    <source>
        <dbReference type="ARBA" id="ARBA00007928"/>
    </source>
</evidence>
<evidence type="ECO:0000256" key="4">
    <source>
        <dbReference type="ARBA" id="ARBA00022692"/>
    </source>
</evidence>
<dbReference type="RefSeq" id="WP_159441365.1">
    <property type="nucleotide sequence ID" value="NZ_FRFE01000041.1"/>
</dbReference>
<feature type="non-terminal residue" evidence="8">
    <location>
        <position position="1"/>
    </location>
</feature>
<keyword evidence="5 7" id="KW-1133">Transmembrane helix</keyword>
<keyword evidence="6 7" id="KW-0472">Membrane</keyword>
<feature type="transmembrane region" description="Helical" evidence="7">
    <location>
        <begin position="7"/>
        <end position="28"/>
    </location>
</feature>
<feature type="transmembrane region" description="Helical" evidence="7">
    <location>
        <begin position="40"/>
        <end position="59"/>
    </location>
</feature>
<evidence type="ECO:0000256" key="1">
    <source>
        <dbReference type="ARBA" id="ARBA00004651"/>
    </source>
</evidence>
<name>A0A1M7YJH4_9BACT</name>
<keyword evidence="9" id="KW-1185">Reference proteome</keyword>
<dbReference type="InterPro" id="IPR001123">
    <property type="entry name" value="LeuE-type"/>
</dbReference>
<comment type="subcellular location">
    <subcellularLocation>
        <location evidence="1">Cell membrane</location>
        <topology evidence="1">Multi-pass membrane protein</topology>
    </subcellularLocation>
</comment>
<comment type="similarity">
    <text evidence="2">Belongs to the Rht family.</text>
</comment>
<dbReference type="STRING" id="1121416.SAMN02745220_04745"/>
<dbReference type="PANTHER" id="PTHR30086">
    <property type="entry name" value="ARGININE EXPORTER PROTEIN ARGO"/>
    <property type="match status" value="1"/>
</dbReference>
<evidence type="ECO:0000256" key="5">
    <source>
        <dbReference type="ARBA" id="ARBA00022989"/>
    </source>
</evidence>
<reference evidence="8 9" key="1">
    <citation type="submission" date="2016-12" db="EMBL/GenBank/DDBJ databases">
        <authorList>
            <person name="Song W.-J."/>
            <person name="Kurnit D.M."/>
        </authorList>
    </citation>
    <scope>NUCLEOTIDE SEQUENCE [LARGE SCALE GENOMIC DNA]</scope>
    <source>
        <strain evidence="8 9">DSM 18488</strain>
    </source>
</reference>
<evidence type="ECO:0000313" key="8">
    <source>
        <dbReference type="EMBL" id="SHO52773.1"/>
    </source>
</evidence>
<evidence type="ECO:0000256" key="6">
    <source>
        <dbReference type="ARBA" id="ARBA00023136"/>
    </source>
</evidence>
<evidence type="ECO:0000256" key="7">
    <source>
        <dbReference type="SAM" id="Phobius"/>
    </source>
</evidence>
<proteinExistence type="inferred from homology"/>
<dbReference type="GO" id="GO:0042970">
    <property type="term" value="F:homoserine transmembrane transporter activity"/>
    <property type="evidence" value="ECO:0007669"/>
    <property type="project" value="TreeGrafter"/>
</dbReference>
<gene>
    <name evidence="8" type="ORF">SAMN02745220_04745</name>
</gene>
<keyword evidence="3" id="KW-1003">Cell membrane</keyword>
<protein>
    <submittedName>
        <fullName evidence="8">LysE type translocator</fullName>
    </submittedName>
</protein>
<evidence type="ECO:0000256" key="3">
    <source>
        <dbReference type="ARBA" id="ARBA00022475"/>
    </source>
</evidence>
<dbReference type="PANTHER" id="PTHR30086:SF14">
    <property type="entry name" value="HOMOSERINE_HOMOSERINE LACTONE EFFLUX PROTEIN"/>
    <property type="match status" value="1"/>
</dbReference>
<dbReference type="AlphaFoldDB" id="A0A1M7YJH4"/>
<accession>A0A1M7YJH4</accession>
<dbReference type="Pfam" id="PF01810">
    <property type="entry name" value="LysE"/>
    <property type="match status" value="1"/>
</dbReference>
<dbReference type="GO" id="GO:0005886">
    <property type="term" value="C:plasma membrane"/>
    <property type="evidence" value="ECO:0007669"/>
    <property type="project" value="UniProtKB-SubCell"/>
</dbReference>
<dbReference type="EMBL" id="FRFE01000041">
    <property type="protein sequence ID" value="SHO52773.1"/>
    <property type="molecule type" value="Genomic_DNA"/>
</dbReference>
<evidence type="ECO:0000313" key="9">
    <source>
        <dbReference type="Proteomes" id="UP000184603"/>
    </source>
</evidence>
<dbReference type="Proteomes" id="UP000184603">
    <property type="component" value="Unassembled WGS sequence"/>
</dbReference>
<keyword evidence="4 7" id="KW-0812">Transmembrane</keyword>